<dbReference type="InterPro" id="IPR023696">
    <property type="entry name" value="Ureohydrolase_dom_sf"/>
</dbReference>
<dbReference type="STRING" id="164328.H3GXQ7"/>
<dbReference type="InterPro" id="IPR037138">
    <property type="entry name" value="His_deacetylse_dom_sf"/>
</dbReference>
<dbReference type="PANTHER" id="PTHR10625">
    <property type="entry name" value="HISTONE DEACETYLASE HDAC1-RELATED"/>
    <property type="match status" value="1"/>
</dbReference>
<feature type="compositionally biased region" description="Basic and acidic residues" evidence="1">
    <location>
        <begin position="1"/>
        <end position="10"/>
    </location>
</feature>
<reference evidence="4" key="1">
    <citation type="journal article" date="2006" name="Science">
        <title>Phytophthora genome sequences uncover evolutionary origins and mechanisms of pathogenesis.</title>
        <authorList>
            <person name="Tyler B.M."/>
            <person name="Tripathy S."/>
            <person name="Zhang X."/>
            <person name="Dehal P."/>
            <person name="Jiang R.H."/>
            <person name="Aerts A."/>
            <person name="Arredondo F.D."/>
            <person name="Baxter L."/>
            <person name="Bensasson D."/>
            <person name="Beynon J.L."/>
            <person name="Chapman J."/>
            <person name="Damasceno C.M."/>
            <person name="Dorrance A.E."/>
            <person name="Dou D."/>
            <person name="Dickerman A.W."/>
            <person name="Dubchak I.L."/>
            <person name="Garbelotto M."/>
            <person name="Gijzen M."/>
            <person name="Gordon S.G."/>
            <person name="Govers F."/>
            <person name="Grunwald N.J."/>
            <person name="Huang W."/>
            <person name="Ivors K.L."/>
            <person name="Jones R.W."/>
            <person name="Kamoun S."/>
            <person name="Krampis K."/>
            <person name="Lamour K.H."/>
            <person name="Lee M.K."/>
            <person name="McDonald W.H."/>
            <person name="Medina M."/>
            <person name="Meijer H.J."/>
            <person name="Nordberg E.K."/>
            <person name="Maclean D.J."/>
            <person name="Ospina-Giraldo M.D."/>
            <person name="Morris P.F."/>
            <person name="Phuntumart V."/>
            <person name="Putnam N.H."/>
            <person name="Rash S."/>
            <person name="Rose J.K."/>
            <person name="Sakihama Y."/>
            <person name="Salamov A.A."/>
            <person name="Savidor A."/>
            <person name="Scheuring C.F."/>
            <person name="Smith B.M."/>
            <person name="Sobral B.W."/>
            <person name="Terry A."/>
            <person name="Torto-Alalibo T.A."/>
            <person name="Win J."/>
            <person name="Xu Z."/>
            <person name="Zhang H."/>
            <person name="Grigoriev I.V."/>
            <person name="Rokhsar D.S."/>
            <person name="Boore J.L."/>
        </authorList>
    </citation>
    <scope>NUCLEOTIDE SEQUENCE [LARGE SCALE GENOMIC DNA]</scope>
    <source>
        <strain evidence="4">Pr102</strain>
    </source>
</reference>
<dbReference type="GO" id="GO:0040029">
    <property type="term" value="P:epigenetic regulation of gene expression"/>
    <property type="evidence" value="ECO:0000318"/>
    <property type="project" value="GO_Central"/>
</dbReference>
<evidence type="ECO:0000313" key="4">
    <source>
        <dbReference type="Proteomes" id="UP000005238"/>
    </source>
</evidence>
<dbReference type="EnsemblProtists" id="Phyra82406">
    <property type="protein sequence ID" value="Phyra82406"/>
    <property type="gene ID" value="Phyra82406"/>
</dbReference>
<dbReference type="OMA" id="VVCENDP"/>
<dbReference type="InterPro" id="IPR036770">
    <property type="entry name" value="Ankyrin_rpt-contain_sf"/>
</dbReference>
<keyword evidence="4" id="KW-1185">Reference proteome</keyword>
<feature type="domain" description="Histone deacetylase" evidence="2">
    <location>
        <begin position="364"/>
        <end position="753"/>
    </location>
</feature>
<name>H3GXQ7_PHYRM</name>
<dbReference type="VEuPathDB" id="FungiDB:KRP23_12639"/>
<dbReference type="SMART" id="SM00248">
    <property type="entry name" value="ANK"/>
    <property type="match status" value="3"/>
</dbReference>
<evidence type="ECO:0000259" key="2">
    <source>
        <dbReference type="Pfam" id="PF00850"/>
    </source>
</evidence>
<reference evidence="3" key="2">
    <citation type="submission" date="2015-06" db="UniProtKB">
        <authorList>
            <consortium name="EnsemblProtists"/>
        </authorList>
    </citation>
    <scope>IDENTIFICATION</scope>
    <source>
        <strain evidence="3">Pr102</strain>
    </source>
</reference>
<dbReference type="VEuPathDB" id="FungiDB:KRP22_14322"/>
<proteinExistence type="predicted"/>
<feature type="region of interest" description="Disordered" evidence="1">
    <location>
        <begin position="1"/>
        <end position="26"/>
    </location>
</feature>
<dbReference type="Gene3D" id="1.25.40.20">
    <property type="entry name" value="Ankyrin repeat-containing domain"/>
    <property type="match status" value="2"/>
</dbReference>
<dbReference type="Pfam" id="PF00850">
    <property type="entry name" value="Hist_deacetyl"/>
    <property type="match status" value="1"/>
</dbReference>
<organism evidence="3 4">
    <name type="scientific">Phytophthora ramorum</name>
    <name type="common">Sudden oak death agent</name>
    <dbReference type="NCBI Taxonomy" id="164328"/>
    <lineage>
        <taxon>Eukaryota</taxon>
        <taxon>Sar</taxon>
        <taxon>Stramenopiles</taxon>
        <taxon>Oomycota</taxon>
        <taxon>Peronosporomycetes</taxon>
        <taxon>Peronosporales</taxon>
        <taxon>Peronosporaceae</taxon>
        <taxon>Phytophthora</taxon>
    </lineage>
</organism>
<evidence type="ECO:0000313" key="3">
    <source>
        <dbReference type="EnsemblProtists" id="Phyra82406"/>
    </source>
</evidence>
<dbReference type="SUPFAM" id="SSF48403">
    <property type="entry name" value="Ankyrin repeat"/>
    <property type="match status" value="1"/>
</dbReference>
<dbReference type="VEuPathDB" id="FungiDB:KRP23_12640"/>
<dbReference type="SUPFAM" id="SSF52768">
    <property type="entry name" value="Arginase/deacetylase"/>
    <property type="match status" value="1"/>
</dbReference>
<dbReference type="HOGENOM" id="CLU_263207_0_0_1"/>
<dbReference type="GO" id="GO:0000118">
    <property type="term" value="C:histone deacetylase complex"/>
    <property type="evidence" value="ECO:0000318"/>
    <property type="project" value="GO_Central"/>
</dbReference>
<dbReference type="GO" id="GO:0004407">
    <property type="term" value="F:histone deacetylase activity"/>
    <property type="evidence" value="ECO:0000318"/>
    <property type="project" value="GO_Central"/>
</dbReference>
<dbReference type="EMBL" id="DS566068">
    <property type="status" value="NOT_ANNOTATED_CDS"/>
    <property type="molecule type" value="Genomic_DNA"/>
</dbReference>
<dbReference type="Proteomes" id="UP000005238">
    <property type="component" value="Unassembled WGS sequence"/>
</dbReference>
<dbReference type="InterPro" id="IPR002110">
    <property type="entry name" value="Ankyrin_rpt"/>
</dbReference>
<evidence type="ECO:0000256" key="1">
    <source>
        <dbReference type="SAM" id="MobiDB-lite"/>
    </source>
</evidence>
<dbReference type="CDD" id="cd11599">
    <property type="entry name" value="HDAC_classII_2"/>
    <property type="match status" value="1"/>
</dbReference>
<dbReference type="eggNOG" id="KOG1343">
    <property type="taxonomic scope" value="Eukaryota"/>
</dbReference>
<dbReference type="VEuPathDB" id="FungiDB:KRP22_14323"/>
<protein>
    <recommendedName>
        <fullName evidence="2">Histone deacetylase domain-containing protein</fullName>
    </recommendedName>
</protein>
<sequence>MESSEADRAAARAWPQDAEDDYDEEEDAYLLHNLAEQGHVDRLRALLPLPSARAEPPSRLSVLSSETSLLEKDDMGFLPLHVAVIHQRPHCALHLLRYSPALTSAMLRLKGGDLGTPFLHLVLRVGAINAAFSELILDELLGEKKQQTTDVYGDDVRALLFEKVAARDEEGNSLFHLCARYDLVKCLDVLASFYQRHLAAIEADETEKKPLKLETLLEKGNKVGFRPLHEAMKYRAADAARRLVQEYRVDVNPVTPLRQTPSHIAALADFAEGVEILRTSPRSGGADFALTDSHGCTAAQVARRCAFDALEARLLAAEAGTETTEVKQDAVVQQKDQTRFFFHPEVWRHLPMAYHRRGGPDPPPENPERIDTLVDPVFGILRSREFQRPNVKWDHDIERADIADILRVHEFHYVDRVRRACASVAASAVGKTPVASKNDGTSHHQFPGQPKPAPLSIGDDVEECHATLSLDLDTALSVRSYDAAARAAGAVCKAVDEVVAGKCRNAFCIVRPPGHHAGPVGKVVCENDPEGSLGFCLFNNVAVGAAYARAHLKHRGINKVAILDFDVHHGNGTEEIVRQLVPSTKEVTFETPYGVGKQVVHQYKPWRSDDDSENVFFCSVHGYGHKDPENKEELAKGEVQGWFYPGSGVSSVKDAPVIWDEGLPFCREGSSASRLKWRSAFRDRILPKLREFNPDLIFLSAGFDAHKKELVNWGYVSLLEQDYEWLVGHVKQIATTCCEGRLISVLEGGYNFHGRMVSPFARSVAAHTRALVNPAQEPWDEEEIAKEAAHEHALLANYLVPAAGPAVTMLQAKKRSKPEAAVPLARSRALRVELAMRVSLLWTALPLLLLLPRDVAAETKIVSACSASLSDSDPPVLEPLRAVIGDDYANLLVGLLGDSAASKFLISDAGSSCLANMNGTALGQALVSSTAVDTCVAALAMFDVPLVQYAVGNFSLTLSSSDSGDSTATDAFLEGLGLVDEGEVEQICSLYVDGFVPCLRSQLLPSLATLRSTAANGCCAAWESESVSLFDYTLTGQYTKLAQLLGDVFCATQTPAFNGTSSQRCGYTFLQSSGELANTTSANRAASLLEDLQVPTDQACLKAEGEAYNDTDGNAVAAVSSDQFTASGCVVALDRLATWVDGLPLTDNTSESYGIDLQSLFGAGKCVSGADVFPVLQDFVPSSIVDVVSSYFSDACLHVPIRFADGCSFSRPASLVDWNYEPAHASQAGSEEGGGGTSAINSLNTVPPNVTTDSSAAVSPTQRPVVATVTLALTLLVSLW</sequence>
<dbReference type="Gene3D" id="3.40.800.20">
    <property type="entry name" value="Histone deacetylase domain"/>
    <property type="match status" value="1"/>
</dbReference>
<feature type="compositionally biased region" description="Acidic residues" evidence="1">
    <location>
        <begin position="17"/>
        <end position="26"/>
    </location>
</feature>
<dbReference type="AlphaFoldDB" id="H3GXQ7"/>
<accession>H3GXQ7</accession>
<dbReference type="InterPro" id="IPR023801">
    <property type="entry name" value="His_deacetylse_dom"/>
</dbReference>
<dbReference type="GO" id="GO:0005737">
    <property type="term" value="C:cytoplasm"/>
    <property type="evidence" value="ECO:0000318"/>
    <property type="project" value="GO_Central"/>
</dbReference>
<dbReference type="InParanoid" id="H3GXQ7"/>
<dbReference type="PANTHER" id="PTHR10625:SF26">
    <property type="entry name" value="HISTONE DEACETYLASE DOMAIN-CONTAINING PROTEIN"/>
    <property type="match status" value="1"/>
</dbReference>